<protein>
    <recommendedName>
        <fullName evidence="5">Secreted protein</fullName>
    </recommendedName>
</protein>
<evidence type="ECO:0000313" key="4">
    <source>
        <dbReference type="WBParaSite" id="MBELARI_LOCUS20982"/>
    </source>
</evidence>
<keyword evidence="2" id="KW-0732">Signal</keyword>
<feature type="signal peptide" evidence="2">
    <location>
        <begin position="1"/>
        <end position="28"/>
    </location>
</feature>
<evidence type="ECO:0000256" key="1">
    <source>
        <dbReference type="SAM" id="MobiDB-lite"/>
    </source>
</evidence>
<accession>A0AAF3F369</accession>
<feature type="chain" id="PRO_5042004452" description="Secreted protein" evidence="2">
    <location>
        <begin position="29"/>
        <end position="81"/>
    </location>
</feature>
<name>A0AAF3F369_9BILA</name>
<sequence>MRASSLKSLRASAAFLVMYVLLVPQSKNDRVVPVIWLSGLKRCTSSVTNASPSRKRSAEITTTSGPNAGANRSELDNHNRI</sequence>
<dbReference type="WBParaSite" id="MBELARI_LOCUS20982">
    <property type="protein sequence ID" value="MBELARI_LOCUS20982"/>
    <property type="gene ID" value="MBELARI_LOCUS20982"/>
</dbReference>
<evidence type="ECO:0000256" key="2">
    <source>
        <dbReference type="SAM" id="SignalP"/>
    </source>
</evidence>
<feature type="region of interest" description="Disordered" evidence="1">
    <location>
        <begin position="47"/>
        <end position="81"/>
    </location>
</feature>
<reference evidence="4" key="1">
    <citation type="submission" date="2024-02" db="UniProtKB">
        <authorList>
            <consortium name="WormBaseParasite"/>
        </authorList>
    </citation>
    <scope>IDENTIFICATION</scope>
</reference>
<proteinExistence type="predicted"/>
<dbReference type="AlphaFoldDB" id="A0AAF3F369"/>
<evidence type="ECO:0008006" key="5">
    <source>
        <dbReference type="Google" id="ProtNLM"/>
    </source>
</evidence>
<dbReference type="Proteomes" id="UP000887575">
    <property type="component" value="Unassembled WGS sequence"/>
</dbReference>
<organism evidence="3 4">
    <name type="scientific">Mesorhabditis belari</name>
    <dbReference type="NCBI Taxonomy" id="2138241"/>
    <lineage>
        <taxon>Eukaryota</taxon>
        <taxon>Metazoa</taxon>
        <taxon>Ecdysozoa</taxon>
        <taxon>Nematoda</taxon>
        <taxon>Chromadorea</taxon>
        <taxon>Rhabditida</taxon>
        <taxon>Rhabditina</taxon>
        <taxon>Rhabditomorpha</taxon>
        <taxon>Rhabditoidea</taxon>
        <taxon>Rhabditidae</taxon>
        <taxon>Mesorhabditinae</taxon>
        <taxon>Mesorhabditis</taxon>
    </lineage>
</organism>
<keyword evidence="3" id="KW-1185">Reference proteome</keyword>
<evidence type="ECO:0000313" key="3">
    <source>
        <dbReference type="Proteomes" id="UP000887575"/>
    </source>
</evidence>